<comment type="similarity">
    <text evidence="2">Belongs to the glycosyl hydrolase 3 family.</text>
</comment>
<dbReference type="GO" id="GO:0009254">
    <property type="term" value="P:peptidoglycan turnover"/>
    <property type="evidence" value="ECO:0007669"/>
    <property type="project" value="TreeGrafter"/>
</dbReference>
<dbReference type="RefSeq" id="WP_096356465.1">
    <property type="nucleotide sequence ID" value="NZ_AP014946.1"/>
</dbReference>
<keyword evidence="4 7" id="KW-0378">Hydrolase</keyword>
<dbReference type="KEGG" id="vgo:GJW-30_1_02882"/>
<dbReference type="Proteomes" id="UP000236884">
    <property type="component" value="Chromosome"/>
</dbReference>
<dbReference type="Gene3D" id="3.20.20.300">
    <property type="entry name" value="Glycoside hydrolase, family 3, N-terminal domain"/>
    <property type="match status" value="1"/>
</dbReference>
<evidence type="ECO:0000313" key="8">
    <source>
        <dbReference type="Proteomes" id="UP000236884"/>
    </source>
</evidence>
<dbReference type="GO" id="GO:0004563">
    <property type="term" value="F:beta-N-acetylhexosaminidase activity"/>
    <property type="evidence" value="ECO:0007669"/>
    <property type="project" value="UniProtKB-EC"/>
</dbReference>
<gene>
    <name evidence="7" type="primary">nagZ</name>
    <name evidence="7" type="ORF">GJW-30_1_02882</name>
</gene>
<evidence type="ECO:0000256" key="4">
    <source>
        <dbReference type="ARBA" id="ARBA00022801"/>
    </source>
</evidence>
<dbReference type="InterPro" id="IPR001764">
    <property type="entry name" value="Glyco_hydro_3_N"/>
</dbReference>
<dbReference type="EMBL" id="AP014946">
    <property type="protein sequence ID" value="BAT60346.1"/>
    <property type="molecule type" value="Genomic_DNA"/>
</dbReference>
<comment type="catalytic activity">
    <reaction evidence="1">
        <text>Hydrolysis of terminal non-reducing N-acetyl-D-hexosamine residues in N-acetyl-beta-D-hexosaminides.</text>
        <dbReference type="EC" id="3.2.1.52"/>
    </reaction>
</comment>
<evidence type="ECO:0000256" key="3">
    <source>
        <dbReference type="ARBA" id="ARBA00012663"/>
    </source>
</evidence>
<dbReference type="PANTHER" id="PTHR30480:SF13">
    <property type="entry name" value="BETA-HEXOSAMINIDASE"/>
    <property type="match status" value="1"/>
</dbReference>
<evidence type="ECO:0000259" key="6">
    <source>
        <dbReference type="Pfam" id="PF00933"/>
    </source>
</evidence>
<dbReference type="PANTHER" id="PTHR30480">
    <property type="entry name" value="BETA-HEXOSAMINIDASE-RELATED"/>
    <property type="match status" value="1"/>
</dbReference>
<evidence type="ECO:0000256" key="2">
    <source>
        <dbReference type="ARBA" id="ARBA00005336"/>
    </source>
</evidence>
<protein>
    <recommendedName>
        <fullName evidence="3">beta-N-acetylhexosaminidase</fullName>
        <ecNumber evidence="3">3.2.1.52</ecNumber>
    </recommendedName>
</protein>
<dbReference type="InterPro" id="IPR036962">
    <property type="entry name" value="Glyco_hydro_3_N_sf"/>
</dbReference>
<evidence type="ECO:0000256" key="5">
    <source>
        <dbReference type="ARBA" id="ARBA00023295"/>
    </source>
</evidence>
<dbReference type="SUPFAM" id="SSF51445">
    <property type="entry name" value="(Trans)glycosidases"/>
    <property type="match status" value="1"/>
</dbReference>
<name>A0A0S3PWP0_9BRAD</name>
<evidence type="ECO:0000256" key="1">
    <source>
        <dbReference type="ARBA" id="ARBA00001231"/>
    </source>
</evidence>
<keyword evidence="8" id="KW-1185">Reference proteome</keyword>
<dbReference type="InterPro" id="IPR050226">
    <property type="entry name" value="NagZ_Beta-hexosaminidase"/>
</dbReference>
<sequence length="334" mass="34992">MPRAFITGCISHALTPSERDFLRDTDPWGLILFKRNVETPDQVRALVDSFRQIVGRDDAPVLIDQEGGRVQRLGPPHWPAYPAGGLFGKLHALDANAGLTAARLGARLIAEDLAALGITVDCLPVADVPQAGSTQAIGNRAYGEDAATVAAIAGAVAEGLMEGGVLPVVKHMPGHGRAVVDSHEKLPVVEADRATLSATDFAAFKPLNNLPLGMTGHIVFTDIDPDAPATQSKTVIDDVIRREIGFTGALMTDDLSMKALAGDFAERTRASLAAGCDLALHCNGDMAEMIAVASAAPILAGEALRRTELALDARKGPGTIDVAEARARFSAMIG</sequence>
<dbReference type="EC" id="3.2.1.52" evidence="3"/>
<proteinExistence type="inferred from homology"/>
<dbReference type="Pfam" id="PF00933">
    <property type="entry name" value="Glyco_hydro_3"/>
    <property type="match status" value="1"/>
</dbReference>
<evidence type="ECO:0000313" key="7">
    <source>
        <dbReference type="EMBL" id="BAT60346.1"/>
    </source>
</evidence>
<dbReference type="NCBIfam" id="NF003740">
    <property type="entry name" value="PRK05337.1"/>
    <property type="match status" value="1"/>
</dbReference>
<dbReference type="AlphaFoldDB" id="A0A0S3PWP0"/>
<accession>A0A0S3PWP0</accession>
<dbReference type="InterPro" id="IPR017853">
    <property type="entry name" value="GH"/>
</dbReference>
<dbReference type="OrthoDB" id="9786661at2"/>
<feature type="domain" description="Glycoside hydrolase family 3 N-terminal" evidence="6">
    <location>
        <begin position="19"/>
        <end position="293"/>
    </location>
</feature>
<organism evidence="7 8">
    <name type="scientific">Variibacter gotjawalensis</name>
    <dbReference type="NCBI Taxonomy" id="1333996"/>
    <lineage>
        <taxon>Bacteria</taxon>
        <taxon>Pseudomonadati</taxon>
        <taxon>Pseudomonadota</taxon>
        <taxon>Alphaproteobacteria</taxon>
        <taxon>Hyphomicrobiales</taxon>
        <taxon>Nitrobacteraceae</taxon>
        <taxon>Variibacter</taxon>
    </lineage>
</organism>
<keyword evidence="5 7" id="KW-0326">Glycosidase</keyword>
<reference evidence="7 8" key="1">
    <citation type="submission" date="2015-08" db="EMBL/GenBank/DDBJ databases">
        <title>Investigation of the bacterial diversity of lava forest soil.</title>
        <authorList>
            <person name="Lee J.S."/>
        </authorList>
    </citation>
    <scope>NUCLEOTIDE SEQUENCE [LARGE SCALE GENOMIC DNA]</scope>
    <source>
        <strain evidence="7 8">GJW-30</strain>
    </source>
</reference>
<dbReference type="GO" id="GO:0005975">
    <property type="term" value="P:carbohydrate metabolic process"/>
    <property type="evidence" value="ECO:0007669"/>
    <property type="project" value="InterPro"/>
</dbReference>